<dbReference type="InterPro" id="IPR011545">
    <property type="entry name" value="DEAD/DEAH_box_helicase_dom"/>
</dbReference>
<dbReference type="STRING" id="870435.A0A0C3JEN8"/>
<name>A0A0C3JEN8_PISTI</name>
<dbReference type="GO" id="GO:0003724">
    <property type="term" value="F:RNA helicase activity"/>
    <property type="evidence" value="ECO:0007669"/>
    <property type="project" value="UniProtKB-EC"/>
</dbReference>
<evidence type="ECO:0000256" key="4">
    <source>
        <dbReference type="ARBA" id="ARBA00022771"/>
    </source>
</evidence>
<keyword evidence="5" id="KW-0378">Hydrolase</keyword>
<feature type="non-terminal residue" evidence="13">
    <location>
        <position position="1"/>
    </location>
</feature>
<dbReference type="InterPro" id="IPR027417">
    <property type="entry name" value="P-loop_NTPase"/>
</dbReference>
<evidence type="ECO:0000256" key="11">
    <source>
        <dbReference type="SAM" id="MobiDB-lite"/>
    </source>
</evidence>
<dbReference type="FunFam" id="3.40.50.300:FF:000657">
    <property type="entry name" value="Probable ATP-dependent RNA helicase DDX41"/>
    <property type="match status" value="1"/>
</dbReference>
<dbReference type="InterPro" id="IPR014001">
    <property type="entry name" value="Helicase_ATP-bd"/>
</dbReference>
<dbReference type="SMART" id="SM00487">
    <property type="entry name" value="DEXDc"/>
    <property type="match status" value="1"/>
</dbReference>
<dbReference type="Pfam" id="PF00270">
    <property type="entry name" value="DEAD"/>
    <property type="match status" value="1"/>
</dbReference>
<evidence type="ECO:0000256" key="3">
    <source>
        <dbReference type="ARBA" id="ARBA00022741"/>
    </source>
</evidence>
<reference evidence="13 14" key="1">
    <citation type="submission" date="2014-04" db="EMBL/GenBank/DDBJ databases">
        <authorList>
            <consortium name="DOE Joint Genome Institute"/>
            <person name="Kuo A."/>
            <person name="Kohler A."/>
            <person name="Costa M.D."/>
            <person name="Nagy L.G."/>
            <person name="Floudas D."/>
            <person name="Copeland A."/>
            <person name="Barry K.W."/>
            <person name="Cichocki N."/>
            <person name="Veneault-Fourrey C."/>
            <person name="LaButti K."/>
            <person name="Lindquist E.A."/>
            <person name="Lipzen A."/>
            <person name="Lundell T."/>
            <person name="Morin E."/>
            <person name="Murat C."/>
            <person name="Sun H."/>
            <person name="Tunlid A."/>
            <person name="Henrissat B."/>
            <person name="Grigoriev I.V."/>
            <person name="Hibbett D.S."/>
            <person name="Martin F."/>
            <person name="Nordberg H.P."/>
            <person name="Cantor M.N."/>
            <person name="Hua S.X."/>
        </authorList>
    </citation>
    <scope>NUCLEOTIDE SEQUENCE [LARGE SCALE GENOMIC DNA]</scope>
    <source>
        <strain evidence="13 14">Marx 270</strain>
    </source>
</reference>
<evidence type="ECO:0000256" key="6">
    <source>
        <dbReference type="ARBA" id="ARBA00022806"/>
    </source>
</evidence>
<feature type="region of interest" description="Disordered" evidence="11">
    <location>
        <begin position="53"/>
        <end position="72"/>
    </location>
</feature>
<dbReference type="PROSITE" id="PS51192">
    <property type="entry name" value="HELICASE_ATP_BIND_1"/>
    <property type="match status" value="1"/>
</dbReference>
<dbReference type="AlphaFoldDB" id="A0A0C3JEN8"/>
<keyword evidence="2" id="KW-0479">Metal-binding</keyword>
<keyword evidence="4" id="KW-0863">Zinc-finger</keyword>
<dbReference type="GO" id="GO:0003723">
    <property type="term" value="F:RNA binding"/>
    <property type="evidence" value="ECO:0007669"/>
    <property type="project" value="UniProtKB-KW"/>
</dbReference>
<evidence type="ECO:0000259" key="12">
    <source>
        <dbReference type="PROSITE" id="PS51192"/>
    </source>
</evidence>
<organism evidence="13 14">
    <name type="scientific">Pisolithus tinctorius Marx 270</name>
    <dbReference type="NCBI Taxonomy" id="870435"/>
    <lineage>
        <taxon>Eukaryota</taxon>
        <taxon>Fungi</taxon>
        <taxon>Dikarya</taxon>
        <taxon>Basidiomycota</taxon>
        <taxon>Agaricomycotina</taxon>
        <taxon>Agaricomycetes</taxon>
        <taxon>Agaricomycetidae</taxon>
        <taxon>Boletales</taxon>
        <taxon>Sclerodermatineae</taxon>
        <taxon>Pisolithaceae</taxon>
        <taxon>Pisolithus</taxon>
    </lineage>
</organism>
<dbReference type="SUPFAM" id="SSF52540">
    <property type="entry name" value="P-loop containing nucleoside triphosphate hydrolases"/>
    <property type="match status" value="1"/>
</dbReference>
<dbReference type="EC" id="3.6.4.13" evidence="1"/>
<keyword evidence="6" id="KW-0347">Helicase</keyword>
<dbReference type="OrthoDB" id="196131at2759"/>
<dbReference type="EMBL" id="KN832054">
    <property type="protein sequence ID" value="KIN96086.1"/>
    <property type="molecule type" value="Genomic_DNA"/>
</dbReference>
<evidence type="ECO:0000256" key="7">
    <source>
        <dbReference type="ARBA" id="ARBA00022833"/>
    </source>
</evidence>
<comment type="catalytic activity">
    <reaction evidence="10">
        <text>ATP + H2O = ADP + phosphate + H(+)</text>
        <dbReference type="Rhea" id="RHEA:13065"/>
        <dbReference type="ChEBI" id="CHEBI:15377"/>
        <dbReference type="ChEBI" id="CHEBI:15378"/>
        <dbReference type="ChEBI" id="CHEBI:30616"/>
        <dbReference type="ChEBI" id="CHEBI:43474"/>
        <dbReference type="ChEBI" id="CHEBI:456216"/>
        <dbReference type="EC" id="3.6.4.13"/>
    </reaction>
</comment>
<keyword evidence="9" id="KW-0694">RNA-binding</keyword>
<evidence type="ECO:0000256" key="5">
    <source>
        <dbReference type="ARBA" id="ARBA00022801"/>
    </source>
</evidence>
<keyword evidence="8" id="KW-0067">ATP-binding</keyword>
<evidence type="ECO:0000256" key="1">
    <source>
        <dbReference type="ARBA" id="ARBA00012552"/>
    </source>
</evidence>
<keyword evidence="14" id="KW-1185">Reference proteome</keyword>
<dbReference type="PANTHER" id="PTHR47958">
    <property type="entry name" value="ATP-DEPENDENT RNA HELICASE DBP3"/>
    <property type="match status" value="1"/>
</dbReference>
<dbReference type="GO" id="GO:0008270">
    <property type="term" value="F:zinc ion binding"/>
    <property type="evidence" value="ECO:0007669"/>
    <property type="project" value="UniProtKB-KW"/>
</dbReference>
<evidence type="ECO:0000256" key="9">
    <source>
        <dbReference type="ARBA" id="ARBA00022884"/>
    </source>
</evidence>
<dbReference type="Gene3D" id="3.40.50.300">
    <property type="entry name" value="P-loop containing nucleotide triphosphate hydrolases"/>
    <property type="match status" value="1"/>
</dbReference>
<sequence length="425" mass="48654">QRSPSPTYKLDNEDDSYESCVPVTQRRAAKLAKLSSLTSNSAPKKAKMQLEELLAKEDAEQEEEGRREGAWKERTLPLEAQEVHFRKAAEDAKKTEIEKAEEADAEILAAIASRRKLAPDLELTKGISYSESLKTSWRPPKYIRDRTEEQHRRLREKYHIIVDGEDIPPLIEHFEDMKTPQRMLHFLRSKKIFTPTPIQLQGIPTAFSGRDMIGIAFRGSGKTDAFCLPLIMMTLEEEVRLPFIRGEGPVSVVLCLSRELATQTYENVLAWTAALAKDGKYLRLNTLLCIGGISMGDQSHVLNKGRRIVVATPGRLIDMLEKKRFTFNNCKFLCMDEADCMIDLEFEDDARNIMSFFKRQRQTLLFSAMIPRKIQDFRQPRLVSRGAYTTARVVERPEYNKARRRGSSLDSSPLFPSVPPWAQRM</sequence>
<reference evidence="14" key="2">
    <citation type="submission" date="2015-01" db="EMBL/GenBank/DDBJ databases">
        <title>Evolutionary Origins and Diversification of the Mycorrhizal Mutualists.</title>
        <authorList>
            <consortium name="DOE Joint Genome Institute"/>
            <consortium name="Mycorrhizal Genomics Consortium"/>
            <person name="Kohler A."/>
            <person name="Kuo A."/>
            <person name="Nagy L.G."/>
            <person name="Floudas D."/>
            <person name="Copeland A."/>
            <person name="Barry K.W."/>
            <person name="Cichocki N."/>
            <person name="Veneault-Fourrey C."/>
            <person name="LaButti K."/>
            <person name="Lindquist E.A."/>
            <person name="Lipzen A."/>
            <person name="Lundell T."/>
            <person name="Morin E."/>
            <person name="Murat C."/>
            <person name="Riley R."/>
            <person name="Ohm R."/>
            <person name="Sun H."/>
            <person name="Tunlid A."/>
            <person name="Henrissat B."/>
            <person name="Grigoriev I.V."/>
            <person name="Hibbett D.S."/>
            <person name="Martin F."/>
        </authorList>
    </citation>
    <scope>NUCLEOTIDE SEQUENCE [LARGE SCALE GENOMIC DNA]</scope>
    <source>
        <strain evidence="14">Marx 270</strain>
    </source>
</reference>
<keyword evidence="3" id="KW-0547">Nucleotide-binding</keyword>
<accession>A0A0C3JEN8</accession>
<evidence type="ECO:0000313" key="14">
    <source>
        <dbReference type="Proteomes" id="UP000054217"/>
    </source>
</evidence>
<dbReference type="GO" id="GO:0016787">
    <property type="term" value="F:hydrolase activity"/>
    <property type="evidence" value="ECO:0007669"/>
    <property type="project" value="UniProtKB-KW"/>
</dbReference>
<protein>
    <recommendedName>
        <fullName evidence="1">RNA helicase</fullName>
        <ecNumber evidence="1">3.6.4.13</ecNumber>
    </recommendedName>
</protein>
<gene>
    <name evidence="13" type="ORF">M404DRAFT_164185</name>
</gene>
<feature type="domain" description="Helicase ATP-binding" evidence="12">
    <location>
        <begin position="203"/>
        <end position="388"/>
    </location>
</feature>
<evidence type="ECO:0000256" key="10">
    <source>
        <dbReference type="ARBA" id="ARBA00047984"/>
    </source>
</evidence>
<dbReference type="Proteomes" id="UP000054217">
    <property type="component" value="Unassembled WGS sequence"/>
</dbReference>
<dbReference type="GO" id="GO:0005524">
    <property type="term" value="F:ATP binding"/>
    <property type="evidence" value="ECO:0007669"/>
    <property type="project" value="UniProtKB-KW"/>
</dbReference>
<keyword evidence="7" id="KW-0862">Zinc</keyword>
<dbReference type="InParanoid" id="A0A0C3JEN8"/>
<dbReference type="HOGENOM" id="CLU_003041_16_5_1"/>
<evidence type="ECO:0000313" key="13">
    <source>
        <dbReference type="EMBL" id="KIN96086.1"/>
    </source>
</evidence>
<proteinExistence type="predicted"/>
<evidence type="ECO:0000256" key="2">
    <source>
        <dbReference type="ARBA" id="ARBA00022723"/>
    </source>
</evidence>
<evidence type="ECO:0000256" key="8">
    <source>
        <dbReference type="ARBA" id="ARBA00022840"/>
    </source>
</evidence>
<dbReference type="GO" id="GO:0005737">
    <property type="term" value="C:cytoplasm"/>
    <property type="evidence" value="ECO:0007669"/>
    <property type="project" value="UniProtKB-ARBA"/>
</dbReference>